<dbReference type="RefSeq" id="WP_159544486.1">
    <property type="nucleotide sequence ID" value="NZ_CP047156.1"/>
</dbReference>
<name>A0A7L4YM52_9ACTN</name>
<dbReference type="InParanoid" id="A0A7L4YM52"/>
<dbReference type="Pfam" id="PF01243">
    <property type="entry name" value="PNPOx_N"/>
    <property type="match status" value="1"/>
</dbReference>
<dbReference type="PANTHER" id="PTHR42815">
    <property type="entry name" value="FAD-BINDING, PUTATIVE (AFU_ORTHOLOGUE AFUA_6G07600)-RELATED"/>
    <property type="match status" value="1"/>
</dbReference>
<dbReference type="Gene3D" id="2.30.110.10">
    <property type="entry name" value="Electron Transport, Fmn-binding Protein, Chain A"/>
    <property type="match status" value="1"/>
</dbReference>
<reference evidence="2 3" key="1">
    <citation type="journal article" date="2018" name="Int. J. Syst. Evol. Microbiol.">
        <title>Epidermidibacterium keratini gen. nov., sp. nov., a member of the family Sporichthyaceae, isolated from keratin epidermis.</title>
        <authorList>
            <person name="Lee D.G."/>
            <person name="Trujillo M.E."/>
            <person name="Kang S."/>
            <person name="Nam J.J."/>
            <person name="Kim Y.J."/>
        </authorList>
    </citation>
    <scope>NUCLEOTIDE SEQUENCE [LARGE SCALE GENOMIC DNA]</scope>
    <source>
        <strain evidence="2 3">EPI-7</strain>
    </source>
</reference>
<dbReference type="InterPro" id="IPR012349">
    <property type="entry name" value="Split_barrel_FMN-bd"/>
</dbReference>
<feature type="domain" description="Pyridoxamine 5'-phosphate oxidase N-terminal" evidence="1">
    <location>
        <begin position="31"/>
        <end position="150"/>
    </location>
</feature>
<sequence>MSEIRTLEQLAQLYPNEPTKAAITKECDVITPYYRALIETAPFLVIATARDSALDCSPRGDGPGFVDVVDDKTLVIPDRRGNNRLDTLRNVIADPRVGLIFLIPGVSECVRVRGTARITADPDRLAAYSVKGNPPTTLLEVTVERVFFQCARAILRSRLWEADAQVTRDELPTAGMLLEEARGFTHEEALEYDAALPERQQATLY</sequence>
<gene>
    <name evidence="2" type="ORF">EK0264_07975</name>
</gene>
<dbReference type="InterPro" id="IPR024029">
    <property type="entry name" value="Pyridox_Oxase_FMN-dep"/>
</dbReference>
<dbReference type="PANTHER" id="PTHR42815:SF2">
    <property type="entry name" value="FAD-BINDING, PUTATIVE (AFU_ORTHOLOGUE AFUA_6G07600)-RELATED"/>
    <property type="match status" value="1"/>
</dbReference>
<dbReference type="EMBL" id="CP047156">
    <property type="protein sequence ID" value="QHC00220.1"/>
    <property type="molecule type" value="Genomic_DNA"/>
</dbReference>
<dbReference type="InterPro" id="IPR011576">
    <property type="entry name" value="Pyridox_Oxase_N"/>
</dbReference>
<accession>A0A7L4YM52</accession>
<dbReference type="SUPFAM" id="SSF50475">
    <property type="entry name" value="FMN-binding split barrel"/>
    <property type="match status" value="1"/>
</dbReference>
<keyword evidence="3" id="KW-1185">Reference proteome</keyword>
<dbReference type="OrthoDB" id="9790331at2"/>
<proteinExistence type="predicted"/>
<dbReference type="KEGG" id="eke:EK0264_07975"/>
<organism evidence="2 3">
    <name type="scientific">Epidermidibacterium keratini</name>
    <dbReference type="NCBI Taxonomy" id="1891644"/>
    <lineage>
        <taxon>Bacteria</taxon>
        <taxon>Bacillati</taxon>
        <taxon>Actinomycetota</taxon>
        <taxon>Actinomycetes</taxon>
        <taxon>Sporichthyales</taxon>
        <taxon>Sporichthyaceae</taxon>
        <taxon>Epidermidibacterium</taxon>
    </lineage>
</organism>
<evidence type="ECO:0000313" key="2">
    <source>
        <dbReference type="EMBL" id="QHC00220.1"/>
    </source>
</evidence>
<evidence type="ECO:0000313" key="3">
    <source>
        <dbReference type="Proteomes" id="UP000463857"/>
    </source>
</evidence>
<dbReference type="AlphaFoldDB" id="A0A7L4YM52"/>
<protein>
    <submittedName>
        <fullName evidence="2">Pyridoxamine 5'-phosphate oxidase family protein</fullName>
    </submittedName>
</protein>
<dbReference type="NCBIfam" id="TIGR04025">
    <property type="entry name" value="PPOX_FMN_DR2398"/>
    <property type="match status" value="1"/>
</dbReference>
<dbReference type="Proteomes" id="UP000463857">
    <property type="component" value="Chromosome"/>
</dbReference>
<evidence type="ECO:0000259" key="1">
    <source>
        <dbReference type="Pfam" id="PF01243"/>
    </source>
</evidence>